<dbReference type="InterPro" id="IPR013786">
    <property type="entry name" value="AcylCoA_DH/ox_N"/>
</dbReference>
<dbReference type="InterPro" id="IPR006091">
    <property type="entry name" value="Acyl-CoA_Oxase/DH_mid-dom"/>
</dbReference>
<dbReference type="InterPro" id="IPR046373">
    <property type="entry name" value="Acyl-CoA_Oxase/DH_mid-dom_sf"/>
</dbReference>
<keyword evidence="3 5" id="KW-0285">Flavoprotein</keyword>
<dbReference type="InterPro" id="IPR037069">
    <property type="entry name" value="AcylCoA_DH/ox_N_sf"/>
</dbReference>
<dbReference type="GO" id="GO:0016627">
    <property type="term" value="F:oxidoreductase activity, acting on the CH-CH group of donors"/>
    <property type="evidence" value="ECO:0007669"/>
    <property type="project" value="InterPro"/>
</dbReference>
<dbReference type="Pfam" id="PF00441">
    <property type="entry name" value="Acyl-CoA_dh_1"/>
    <property type="match status" value="1"/>
</dbReference>
<dbReference type="Pfam" id="PF02770">
    <property type="entry name" value="Acyl-CoA_dh_M"/>
    <property type="match status" value="1"/>
</dbReference>
<organism evidence="10 11">
    <name type="scientific">Rhodococcus oxybenzonivorans</name>
    <dbReference type="NCBI Taxonomy" id="1990687"/>
    <lineage>
        <taxon>Bacteria</taxon>
        <taxon>Bacillati</taxon>
        <taxon>Actinomycetota</taxon>
        <taxon>Actinomycetes</taxon>
        <taxon>Mycobacteriales</taxon>
        <taxon>Nocardiaceae</taxon>
        <taxon>Rhodococcus</taxon>
    </lineage>
</organism>
<dbReference type="SUPFAM" id="SSF47203">
    <property type="entry name" value="Acyl-CoA dehydrogenase C-terminal domain-like"/>
    <property type="match status" value="1"/>
</dbReference>
<feature type="domain" description="Acyl-CoA oxidase/dehydrogenase middle" evidence="7">
    <location>
        <begin position="162"/>
        <end position="269"/>
    </location>
</feature>
<evidence type="ECO:0000259" key="8">
    <source>
        <dbReference type="Pfam" id="PF02771"/>
    </source>
</evidence>
<accession>A0AAE5A8T7</accession>
<gene>
    <name evidence="10" type="ORF">R4315_23090</name>
</gene>
<dbReference type="InterPro" id="IPR009100">
    <property type="entry name" value="AcylCoA_DH/oxidase_NM_dom_sf"/>
</dbReference>
<evidence type="ECO:0000259" key="6">
    <source>
        <dbReference type="Pfam" id="PF00441"/>
    </source>
</evidence>
<dbReference type="Proteomes" id="UP001185863">
    <property type="component" value="Unassembled WGS sequence"/>
</dbReference>
<feature type="domain" description="Acyl-CoA dehydrogenase/oxidase N-terminal" evidence="8">
    <location>
        <begin position="79"/>
        <end position="156"/>
    </location>
</feature>
<comment type="cofactor">
    <cofactor evidence="1 5">
        <name>FAD</name>
        <dbReference type="ChEBI" id="CHEBI:57692"/>
    </cofactor>
</comment>
<dbReference type="InterPro" id="IPR052166">
    <property type="entry name" value="Diverse_Acyl-CoA_DH"/>
</dbReference>
<dbReference type="GO" id="GO:0050660">
    <property type="term" value="F:flavin adenine dinucleotide binding"/>
    <property type="evidence" value="ECO:0007669"/>
    <property type="project" value="InterPro"/>
</dbReference>
<dbReference type="Gene3D" id="1.20.140.10">
    <property type="entry name" value="Butyryl-CoA Dehydrogenase, subunit A, domain 3"/>
    <property type="match status" value="1"/>
</dbReference>
<sequence>MTDVLSRRDLDFLLYEWLDVVALTSRKRFAEHSKDTFDAVLDLSADLAHRHFATHNKKADAHEPTMRPDGTVEMIPEVKTALDAYAAAGLIAGSFDESVGGMQLPTTVARAAMAWFQAANASTSSYPFLTTANANLLAKYGTEQQIDDYVRPMLEGRWFGTMCLSEPQAGSSLADITTRAVRQDDGSYRVTGTKMWISGGDHELSENIVHLVLAKTPGGGPGVKGISLFIVPKYLPGSDGGLGDRNDVTLAGLNHKMGNRGTTNTLLVFGDGTHTPAGDAGAVGFLVGEEHRGLSYMFHMMNEARISVGFLAIALGYVGYRKSLEYATVRTQGRPLGAKDPSSPPVPIIEHADVRRMLLAQKSYVEGALALGLYCSRLVDEHDTADDTADDAATGDQATLLLDVLTPIAKSWPSQWCLEANSLAIQVHGGYGYTRDYDVEQYYRDNRLNPIHEGTHGIQGLDLLGRKVIMQDGAGLRLVGSKIAATVARARSLGGDATGYADALDTVWNRVVDITAALWAAGDAAAALANSSVYLEAFGHTVIAWMWLEQLIATEGKSGDFYNGKRMAARYFYTHEVPKVGPQLDLLASGDRTTLDMNPSWF</sequence>
<dbReference type="EMBL" id="JAWLUP010000085">
    <property type="protein sequence ID" value="MDV7267413.1"/>
    <property type="molecule type" value="Genomic_DNA"/>
</dbReference>
<dbReference type="InterPro" id="IPR036250">
    <property type="entry name" value="AcylCo_DH-like_C"/>
</dbReference>
<feature type="domain" description="Acetyl-CoA dehydrogenase-like C-terminal" evidence="9">
    <location>
        <begin position="482"/>
        <end position="597"/>
    </location>
</feature>
<dbReference type="AlphaFoldDB" id="A0AAE5A8T7"/>
<proteinExistence type="inferred from homology"/>
<comment type="caution">
    <text evidence="10">The sequence shown here is derived from an EMBL/GenBank/DDBJ whole genome shotgun (WGS) entry which is preliminary data.</text>
</comment>
<dbReference type="PANTHER" id="PTHR42803">
    <property type="entry name" value="ACYL-COA DEHYDROGENASE"/>
    <property type="match status" value="1"/>
</dbReference>
<dbReference type="InterPro" id="IPR025878">
    <property type="entry name" value="Acyl-CoA_dh-like_C_dom"/>
</dbReference>
<comment type="similarity">
    <text evidence="2 5">Belongs to the acyl-CoA dehydrogenase family.</text>
</comment>
<dbReference type="Pfam" id="PF02771">
    <property type="entry name" value="Acyl-CoA_dh_N"/>
    <property type="match status" value="1"/>
</dbReference>
<evidence type="ECO:0000259" key="9">
    <source>
        <dbReference type="Pfam" id="PF12806"/>
    </source>
</evidence>
<name>A0AAE5A8T7_9NOCA</name>
<dbReference type="Pfam" id="PF12806">
    <property type="entry name" value="Acyl-CoA_dh_C"/>
    <property type="match status" value="1"/>
</dbReference>
<feature type="domain" description="Acyl-CoA dehydrogenase/oxidase C-terminal" evidence="6">
    <location>
        <begin position="292"/>
        <end position="461"/>
    </location>
</feature>
<evidence type="ECO:0000259" key="7">
    <source>
        <dbReference type="Pfam" id="PF02770"/>
    </source>
</evidence>
<evidence type="ECO:0000256" key="1">
    <source>
        <dbReference type="ARBA" id="ARBA00001974"/>
    </source>
</evidence>
<evidence type="ECO:0000256" key="3">
    <source>
        <dbReference type="ARBA" id="ARBA00022630"/>
    </source>
</evidence>
<keyword evidence="4 5" id="KW-0274">FAD</keyword>
<reference evidence="10" key="1">
    <citation type="submission" date="2023-10" db="EMBL/GenBank/DDBJ databases">
        <title>Development of a sustainable strategy for remediation of hydrocarbon-contaminated territories based on the waste exchange concept.</title>
        <authorList>
            <person name="Krivoruchko A."/>
        </authorList>
    </citation>
    <scope>NUCLEOTIDE SEQUENCE</scope>
    <source>
        <strain evidence="10">IEGM 68</strain>
    </source>
</reference>
<dbReference type="PANTHER" id="PTHR42803:SF3">
    <property type="entry name" value="ACYL-COA DEHYDROGENASE-RELATED"/>
    <property type="match status" value="1"/>
</dbReference>
<evidence type="ECO:0000256" key="5">
    <source>
        <dbReference type="RuleBase" id="RU362125"/>
    </source>
</evidence>
<keyword evidence="5" id="KW-0560">Oxidoreductase</keyword>
<evidence type="ECO:0000256" key="4">
    <source>
        <dbReference type="ARBA" id="ARBA00022827"/>
    </source>
</evidence>
<dbReference type="RefSeq" id="WP_317743644.1">
    <property type="nucleotide sequence ID" value="NZ_JAWLUP010000085.1"/>
</dbReference>
<dbReference type="InterPro" id="IPR009075">
    <property type="entry name" value="AcylCo_DH/oxidase_C"/>
</dbReference>
<dbReference type="SUPFAM" id="SSF56645">
    <property type="entry name" value="Acyl-CoA dehydrogenase NM domain-like"/>
    <property type="match status" value="1"/>
</dbReference>
<evidence type="ECO:0000313" key="10">
    <source>
        <dbReference type="EMBL" id="MDV7267413.1"/>
    </source>
</evidence>
<evidence type="ECO:0000313" key="11">
    <source>
        <dbReference type="Proteomes" id="UP001185863"/>
    </source>
</evidence>
<dbReference type="Gene3D" id="2.40.110.10">
    <property type="entry name" value="Butyryl-CoA Dehydrogenase, subunit A, domain 2"/>
    <property type="match status" value="1"/>
</dbReference>
<protein>
    <submittedName>
        <fullName evidence="10">Acyl-CoA dehydrogenase</fullName>
    </submittedName>
</protein>
<evidence type="ECO:0000256" key="2">
    <source>
        <dbReference type="ARBA" id="ARBA00009347"/>
    </source>
</evidence>
<dbReference type="Gene3D" id="1.10.540.10">
    <property type="entry name" value="Acyl-CoA dehydrogenase/oxidase, N-terminal domain"/>
    <property type="match status" value="1"/>
</dbReference>